<gene>
    <name evidence="6" type="ORF">A3B23_01940</name>
</gene>
<dbReference type="EC" id="2.3.3.16" evidence="3"/>
<dbReference type="GO" id="GO:0005975">
    <property type="term" value="P:carbohydrate metabolic process"/>
    <property type="evidence" value="ECO:0007669"/>
    <property type="project" value="TreeGrafter"/>
</dbReference>
<dbReference type="PANTHER" id="PTHR11739">
    <property type="entry name" value="CITRATE SYNTHASE"/>
    <property type="match status" value="1"/>
</dbReference>
<comment type="similarity">
    <text evidence="2 5">Belongs to the citrate synthase family.</text>
</comment>
<evidence type="ECO:0000256" key="5">
    <source>
        <dbReference type="RuleBase" id="RU003406"/>
    </source>
</evidence>
<dbReference type="EMBL" id="MHIY01000017">
    <property type="protein sequence ID" value="OGY59753.1"/>
    <property type="molecule type" value="Genomic_DNA"/>
</dbReference>
<dbReference type="PANTHER" id="PTHR11739:SF4">
    <property type="entry name" value="CITRATE SYNTHASE, PEROXISOMAL"/>
    <property type="match status" value="1"/>
</dbReference>
<feature type="non-terminal residue" evidence="6">
    <location>
        <position position="229"/>
    </location>
</feature>
<dbReference type="InterPro" id="IPR002020">
    <property type="entry name" value="Citrate_synthase"/>
</dbReference>
<dbReference type="NCBIfam" id="NF004868">
    <property type="entry name" value="PRK06224.1-5"/>
    <property type="match status" value="1"/>
</dbReference>
<dbReference type="CDD" id="cd06100">
    <property type="entry name" value="CCL_ACL-C"/>
    <property type="match status" value="1"/>
</dbReference>
<dbReference type="UniPathway" id="UPA00223"/>
<dbReference type="InterPro" id="IPR019810">
    <property type="entry name" value="Citrate_synthase_AS"/>
</dbReference>
<dbReference type="GO" id="GO:0005829">
    <property type="term" value="C:cytosol"/>
    <property type="evidence" value="ECO:0007669"/>
    <property type="project" value="TreeGrafter"/>
</dbReference>
<dbReference type="PROSITE" id="PS00480">
    <property type="entry name" value="CITRATE_SYNTHASE"/>
    <property type="match status" value="1"/>
</dbReference>
<reference evidence="6 7" key="1">
    <citation type="journal article" date="2016" name="Nat. Commun.">
        <title>Thousands of microbial genomes shed light on interconnected biogeochemical processes in an aquifer system.</title>
        <authorList>
            <person name="Anantharaman K."/>
            <person name="Brown C.T."/>
            <person name="Hug L.A."/>
            <person name="Sharon I."/>
            <person name="Castelle C.J."/>
            <person name="Probst A.J."/>
            <person name="Thomas B.C."/>
            <person name="Singh A."/>
            <person name="Wilkins M.J."/>
            <person name="Karaoz U."/>
            <person name="Brodie E.L."/>
            <person name="Williams K.H."/>
            <person name="Hubbard S.S."/>
            <person name="Banfield J.F."/>
        </authorList>
    </citation>
    <scope>NUCLEOTIDE SEQUENCE [LARGE SCALE GENOMIC DNA]</scope>
</reference>
<dbReference type="GO" id="GO:0006099">
    <property type="term" value="P:tricarboxylic acid cycle"/>
    <property type="evidence" value="ECO:0007669"/>
    <property type="project" value="UniProtKB-UniPathway"/>
</dbReference>
<dbReference type="SUPFAM" id="SSF48256">
    <property type="entry name" value="Citrate synthase"/>
    <property type="match status" value="1"/>
</dbReference>
<dbReference type="Pfam" id="PF00285">
    <property type="entry name" value="Citrate_synt"/>
    <property type="match status" value="1"/>
</dbReference>
<dbReference type="InterPro" id="IPR016142">
    <property type="entry name" value="Citrate_synth-like_lrg_a-sub"/>
</dbReference>
<proteinExistence type="inferred from homology"/>
<dbReference type="NCBIfam" id="NF004869">
    <property type="entry name" value="PRK06224.1-6"/>
    <property type="match status" value="1"/>
</dbReference>
<dbReference type="InterPro" id="IPR016143">
    <property type="entry name" value="Citrate_synth-like_sm_a-sub"/>
</dbReference>
<keyword evidence="4 5" id="KW-0808">Transferase</keyword>
<protein>
    <recommendedName>
        <fullName evidence="3">citrate synthase (unknown stereospecificity)</fullName>
        <ecNumber evidence="3">2.3.3.16</ecNumber>
    </recommendedName>
</protein>
<dbReference type="InterPro" id="IPR036969">
    <property type="entry name" value="Citrate_synthase_sf"/>
</dbReference>
<comment type="caution">
    <text evidence="6">The sequence shown here is derived from an EMBL/GenBank/DDBJ whole genome shotgun (WGS) entry which is preliminary data.</text>
</comment>
<evidence type="ECO:0000313" key="6">
    <source>
        <dbReference type="EMBL" id="OGY59753.1"/>
    </source>
</evidence>
<dbReference type="Gene3D" id="1.10.230.10">
    <property type="entry name" value="Cytochrome P450-Terp, domain 2"/>
    <property type="match status" value="1"/>
</dbReference>
<evidence type="ECO:0000313" key="7">
    <source>
        <dbReference type="Proteomes" id="UP000178744"/>
    </source>
</evidence>
<dbReference type="Proteomes" id="UP000178744">
    <property type="component" value="Unassembled WGS sequence"/>
</dbReference>
<dbReference type="STRING" id="1797690.A3B23_01940"/>
<dbReference type="AlphaFoldDB" id="A0A1G1Z561"/>
<name>A0A1G1Z561_9BACT</name>
<evidence type="ECO:0000256" key="4">
    <source>
        <dbReference type="ARBA" id="ARBA00022679"/>
    </source>
</evidence>
<evidence type="ECO:0000256" key="1">
    <source>
        <dbReference type="ARBA" id="ARBA00005163"/>
    </source>
</evidence>
<organism evidence="6 7">
    <name type="scientific">Candidatus Colwellbacteria bacterium RIFCSPLOWO2_01_FULL_48_10</name>
    <dbReference type="NCBI Taxonomy" id="1797690"/>
    <lineage>
        <taxon>Bacteria</taxon>
        <taxon>Candidatus Colwelliibacteriota</taxon>
    </lineage>
</organism>
<dbReference type="Gene3D" id="1.10.580.10">
    <property type="entry name" value="Citrate Synthase, domain 1"/>
    <property type="match status" value="1"/>
</dbReference>
<dbReference type="GO" id="GO:0036440">
    <property type="term" value="F:citrate synthase activity"/>
    <property type="evidence" value="ECO:0007669"/>
    <property type="project" value="UniProtKB-EC"/>
</dbReference>
<comment type="pathway">
    <text evidence="1">Carbohydrate metabolism; tricarboxylic acid cycle.</text>
</comment>
<accession>A0A1G1Z561</accession>
<evidence type="ECO:0000256" key="2">
    <source>
        <dbReference type="ARBA" id="ARBA00010566"/>
    </source>
</evidence>
<evidence type="ECO:0000256" key="3">
    <source>
        <dbReference type="ARBA" id="ARBA00012972"/>
    </source>
</evidence>
<sequence>MKWKTSISTKKDNRVYIRGKSLDQMVESFGFADAVFFILTGKMPSDAHSKLFNAILVSSIEHGVETPSAYVARTVASTGNSINAALAAGVLTIGEHHGGAGEAAAKMLQSGKSAKEIVGNALKNKERLPGYGHKIYKDADPRAEALMKMAEKLKLSGKYAKLAQDIQKELKTQSGKDLPLNIDGAQAALLSELGFDAGLAKSIFILSRLPGLIAHAHEEVTKEKPYRRF</sequence>